<protein>
    <submittedName>
        <fullName evidence="1">Uncharacterized protein</fullName>
    </submittedName>
</protein>
<accession>A0ACB8TPT1</accession>
<dbReference type="EMBL" id="MU274949">
    <property type="protein sequence ID" value="KAI0084001.1"/>
    <property type="molecule type" value="Genomic_DNA"/>
</dbReference>
<comment type="caution">
    <text evidence="1">The sequence shown here is derived from an EMBL/GenBank/DDBJ whole genome shotgun (WGS) entry which is preliminary data.</text>
</comment>
<name>A0ACB8TPT1_9APHY</name>
<evidence type="ECO:0000313" key="1">
    <source>
        <dbReference type="EMBL" id="KAI0084001.1"/>
    </source>
</evidence>
<dbReference type="Proteomes" id="UP001055072">
    <property type="component" value="Unassembled WGS sequence"/>
</dbReference>
<sequence length="566" mass="60377">MMTPDSPADVQSRISVFEALATSSTNVKAMKSVPNLLDKQSSPSSKGYFSVIPSPPSTSTNFSSRSPSTSPPNALGRKTSLIDLKDWVVEDGPLPYAPRQKKVPGPNLTGIGEGHLQRHVSDPVSVHGHLQTTPLIHLDSSPPSTVRAAPPLPPRKASYSSLKSVSVSNSSSSSLSYNGPSYPPLPLTTRKKSDSPTVDSAYTPTSKLGISIPSRGANGSGHVPASSISSFHSVSLSSDGGTDGTAPGSIANFVTTYPVDREDHDTDSTRDIDTGSLDESFENVSVSSMISPSASSVSHDWADYIRRPTEPPKLPQRPLPSSSSTSPSGPAPTVSVPYTVRASTKGPPPPPPPRKRIPSSNRSSFASTTASSSDHSSVFSAGTSRSSLSSGRPVYPPKGIISNVQQPQFTRTPPVPLAARRRYDNVFNKNVMAQRAAAKEKERAMSPPFGRKARQAAGWRGLSVDLITNPEMAPTPPGPAAEEIEVTSEDRLDGRIVAKIWKMSKVEKTKLQSIWKECNMAGRGSLDREAFSKGMWRIDEELRKAQTSARSKTAVRPPKSLASILR</sequence>
<proteinExistence type="predicted"/>
<organism evidence="1 2">
    <name type="scientific">Irpex rosettiformis</name>
    <dbReference type="NCBI Taxonomy" id="378272"/>
    <lineage>
        <taxon>Eukaryota</taxon>
        <taxon>Fungi</taxon>
        <taxon>Dikarya</taxon>
        <taxon>Basidiomycota</taxon>
        <taxon>Agaricomycotina</taxon>
        <taxon>Agaricomycetes</taxon>
        <taxon>Polyporales</taxon>
        <taxon>Irpicaceae</taxon>
        <taxon>Irpex</taxon>
    </lineage>
</organism>
<keyword evidence="2" id="KW-1185">Reference proteome</keyword>
<reference evidence="1" key="1">
    <citation type="journal article" date="2021" name="Environ. Microbiol.">
        <title>Gene family expansions and transcriptome signatures uncover fungal adaptations to wood decay.</title>
        <authorList>
            <person name="Hage H."/>
            <person name="Miyauchi S."/>
            <person name="Viragh M."/>
            <person name="Drula E."/>
            <person name="Min B."/>
            <person name="Chaduli D."/>
            <person name="Navarro D."/>
            <person name="Favel A."/>
            <person name="Norest M."/>
            <person name="Lesage-Meessen L."/>
            <person name="Balint B."/>
            <person name="Merenyi Z."/>
            <person name="de Eugenio L."/>
            <person name="Morin E."/>
            <person name="Martinez A.T."/>
            <person name="Baldrian P."/>
            <person name="Stursova M."/>
            <person name="Martinez M.J."/>
            <person name="Novotny C."/>
            <person name="Magnuson J.K."/>
            <person name="Spatafora J.W."/>
            <person name="Maurice S."/>
            <person name="Pangilinan J."/>
            <person name="Andreopoulos W."/>
            <person name="LaButti K."/>
            <person name="Hundley H."/>
            <person name="Na H."/>
            <person name="Kuo A."/>
            <person name="Barry K."/>
            <person name="Lipzen A."/>
            <person name="Henrissat B."/>
            <person name="Riley R."/>
            <person name="Ahrendt S."/>
            <person name="Nagy L.G."/>
            <person name="Grigoriev I.V."/>
            <person name="Martin F."/>
            <person name="Rosso M.N."/>
        </authorList>
    </citation>
    <scope>NUCLEOTIDE SEQUENCE</scope>
    <source>
        <strain evidence="1">CBS 384.51</strain>
    </source>
</reference>
<evidence type="ECO:0000313" key="2">
    <source>
        <dbReference type="Proteomes" id="UP001055072"/>
    </source>
</evidence>
<gene>
    <name evidence="1" type="ORF">BDY19DRAFT_910186</name>
</gene>